<sequence>MLDTSIVATSLYAIGTEFRGLNDVNWVALSYTLAYMGCAVVFSRISDITGRRGAFIAAYIIFVAFSIACGFAKNLHQLIAFRAAQGIGGSGLYSLSMIMLPEISPLHLRQYIGALIGAVVAVAGVLGPVLGGLLTNYASWRWVFWINGPVGAVSLGTFLLSWPDKKYLPSHTKQSWKQLDYFGSLITIAAAVLVVFSFQNAGQTSENDSESNNWGSVVFIVPLALGVGCWAALMLWEHVVEIRLSKLFVPVFPLRIFRSGLYASGVINTLLLGFPYLMLIYVVPLRIQIVGDKSPLIAGVMLLPMLVTVALGSVVSGAINTRISVIAETLTVGSCFMLLGCGLLTTLSTQELDAAKLLGFITFCGIGFGLTVSSSTIIAAVQVVPRDYAPAQGILAQLRIFGGSLGIAASTAIARAKANSTAINGSKQDTEPPVIQSEFSKLHSGSAVTKSEDIRDNHT</sequence>
<dbReference type="InterPro" id="IPR036259">
    <property type="entry name" value="MFS_trans_sf"/>
</dbReference>
<evidence type="ECO:0000256" key="3">
    <source>
        <dbReference type="ARBA" id="ARBA00022989"/>
    </source>
</evidence>
<feature type="transmembrane region" description="Helical" evidence="5">
    <location>
        <begin position="261"/>
        <end position="284"/>
    </location>
</feature>
<feature type="transmembrane region" description="Helical" evidence="5">
    <location>
        <begin position="325"/>
        <end position="345"/>
    </location>
</feature>
<keyword evidence="2 5" id="KW-0812">Transmembrane</keyword>
<dbReference type="PANTHER" id="PTHR23501">
    <property type="entry name" value="MAJOR FACILITATOR SUPERFAMILY"/>
    <property type="match status" value="1"/>
</dbReference>
<dbReference type="GO" id="GO:0005886">
    <property type="term" value="C:plasma membrane"/>
    <property type="evidence" value="ECO:0007669"/>
    <property type="project" value="TreeGrafter"/>
</dbReference>
<feature type="transmembrane region" description="Helical" evidence="5">
    <location>
        <begin position="24"/>
        <end position="42"/>
    </location>
</feature>
<feature type="transmembrane region" description="Helical" evidence="5">
    <location>
        <begin position="142"/>
        <end position="160"/>
    </location>
</feature>
<feature type="transmembrane region" description="Helical" evidence="5">
    <location>
        <begin position="79"/>
        <end position="100"/>
    </location>
</feature>
<evidence type="ECO:0000256" key="1">
    <source>
        <dbReference type="ARBA" id="ARBA00004141"/>
    </source>
</evidence>
<dbReference type="Proteomes" id="UP000266272">
    <property type="component" value="Unassembled WGS sequence"/>
</dbReference>
<dbReference type="PRINTS" id="PR01036">
    <property type="entry name" value="TCRTETB"/>
</dbReference>
<evidence type="ECO:0000256" key="4">
    <source>
        <dbReference type="ARBA" id="ARBA00023136"/>
    </source>
</evidence>
<dbReference type="SUPFAM" id="SSF103473">
    <property type="entry name" value="MFS general substrate transporter"/>
    <property type="match status" value="1"/>
</dbReference>
<feature type="transmembrane region" description="Helical" evidence="5">
    <location>
        <begin position="219"/>
        <end position="240"/>
    </location>
</feature>
<gene>
    <name evidence="7" type="ORF">TARUN_3338</name>
</gene>
<evidence type="ECO:0000256" key="5">
    <source>
        <dbReference type="SAM" id="Phobius"/>
    </source>
</evidence>
<dbReference type="InterPro" id="IPR020846">
    <property type="entry name" value="MFS_dom"/>
</dbReference>
<feature type="transmembrane region" description="Helical" evidence="5">
    <location>
        <begin position="112"/>
        <end position="130"/>
    </location>
</feature>
<evidence type="ECO:0000313" key="7">
    <source>
        <dbReference type="EMBL" id="RFU78899.1"/>
    </source>
</evidence>
<dbReference type="PANTHER" id="PTHR23501:SF43">
    <property type="entry name" value="MULTIDRUG TRANSPORTER, PUTATIVE (AFU_ORTHOLOGUE AFUA_6G03040)-RELATED"/>
    <property type="match status" value="1"/>
</dbReference>
<dbReference type="PROSITE" id="PS50850">
    <property type="entry name" value="MFS"/>
    <property type="match status" value="1"/>
</dbReference>
<reference evidence="7 8" key="1">
    <citation type="journal article" date="2018" name="PLoS Pathog.">
        <title>Evolution of structural diversity of trichothecenes, a family of toxins produced by plant pathogenic and entomopathogenic fungi.</title>
        <authorList>
            <person name="Proctor R.H."/>
            <person name="McCormick S.P."/>
            <person name="Kim H.S."/>
            <person name="Cardoza R.E."/>
            <person name="Stanley A.M."/>
            <person name="Lindo L."/>
            <person name="Kelly A."/>
            <person name="Brown D.W."/>
            <person name="Lee T."/>
            <person name="Vaughan M.M."/>
            <person name="Alexander N.J."/>
            <person name="Busman M."/>
            <person name="Gutierrez S."/>
        </authorList>
    </citation>
    <scope>NUCLEOTIDE SEQUENCE [LARGE SCALE GENOMIC DNA]</scope>
    <source>
        <strain evidence="7 8">IBT 40837</strain>
    </source>
</reference>
<name>A0A395NS94_TRIAR</name>
<comment type="caution">
    <text evidence="7">The sequence shown here is derived from an EMBL/GenBank/DDBJ whole genome shotgun (WGS) entry which is preliminary data.</text>
</comment>
<dbReference type="Pfam" id="PF07690">
    <property type="entry name" value="MFS_1"/>
    <property type="match status" value="1"/>
</dbReference>
<organism evidence="7 8">
    <name type="scientific">Trichoderma arundinaceum</name>
    <dbReference type="NCBI Taxonomy" id="490622"/>
    <lineage>
        <taxon>Eukaryota</taxon>
        <taxon>Fungi</taxon>
        <taxon>Dikarya</taxon>
        <taxon>Ascomycota</taxon>
        <taxon>Pezizomycotina</taxon>
        <taxon>Sordariomycetes</taxon>
        <taxon>Hypocreomycetidae</taxon>
        <taxon>Hypocreales</taxon>
        <taxon>Hypocreaceae</taxon>
        <taxon>Trichoderma</taxon>
    </lineage>
</organism>
<keyword evidence="8" id="KW-1185">Reference proteome</keyword>
<dbReference type="InterPro" id="IPR011701">
    <property type="entry name" value="MFS"/>
</dbReference>
<keyword evidence="4 5" id="KW-0472">Membrane</keyword>
<dbReference type="OrthoDB" id="440553at2759"/>
<feature type="domain" description="Major facilitator superfamily (MFS) profile" evidence="6">
    <location>
        <begin position="1"/>
        <end position="459"/>
    </location>
</feature>
<evidence type="ECO:0000259" key="6">
    <source>
        <dbReference type="PROSITE" id="PS50850"/>
    </source>
</evidence>
<dbReference type="EMBL" id="PXOA01000191">
    <property type="protein sequence ID" value="RFU78899.1"/>
    <property type="molecule type" value="Genomic_DNA"/>
</dbReference>
<accession>A0A395NS94</accession>
<dbReference type="AlphaFoldDB" id="A0A395NS94"/>
<feature type="transmembrane region" description="Helical" evidence="5">
    <location>
        <begin position="296"/>
        <end position="318"/>
    </location>
</feature>
<proteinExistence type="predicted"/>
<protein>
    <submittedName>
        <fullName evidence="7">Major facilitator superfamily domain, general substrate transporter</fullName>
    </submittedName>
</protein>
<feature type="transmembrane region" description="Helical" evidence="5">
    <location>
        <begin position="54"/>
        <end position="73"/>
    </location>
</feature>
<evidence type="ECO:0000313" key="8">
    <source>
        <dbReference type="Proteomes" id="UP000266272"/>
    </source>
</evidence>
<comment type="subcellular location">
    <subcellularLocation>
        <location evidence="1">Membrane</location>
        <topology evidence="1">Multi-pass membrane protein</topology>
    </subcellularLocation>
</comment>
<keyword evidence="3 5" id="KW-1133">Transmembrane helix</keyword>
<feature type="transmembrane region" description="Helical" evidence="5">
    <location>
        <begin position="357"/>
        <end position="381"/>
    </location>
</feature>
<evidence type="ECO:0000256" key="2">
    <source>
        <dbReference type="ARBA" id="ARBA00022692"/>
    </source>
</evidence>
<dbReference type="GO" id="GO:0022857">
    <property type="term" value="F:transmembrane transporter activity"/>
    <property type="evidence" value="ECO:0007669"/>
    <property type="project" value="InterPro"/>
</dbReference>
<feature type="transmembrane region" description="Helical" evidence="5">
    <location>
        <begin position="181"/>
        <end position="199"/>
    </location>
</feature>
<dbReference type="Gene3D" id="1.20.1720.10">
    <property type="entry name" value="Multidrug resistance protein D"/>
    <property type="match status" value="2"/>
</dbReference>